<sequence>MTETLFPRVLSRRARSAELSPIAAAGARAARLAAEGRSIIVLTSGEPDFDTPAAIKTAASAALERGQTNGTD</sequence>
<keyword evidence="2" id="KW-1185">Reference proteome</keyword>
<protein>
    <recommendedName>
        <fullName evidence="3">Aspartate transaminase</fullName>
    </recommendedName>
</protein>
<evidence type="ECO:0000313" key="1">
    <source>
        <dbReference type="EMBL" id="KAG1273357.1"/>
    </source>
</evidence>
<dbReference type="SUPFAM" id="SSF53383">
    <property type="entry name" value="PLP-dependent transferases"/>
    <property type="match status" value="1"/>
</dbReference>
<reference evidence="1" key="1">
    <citation type="journal article" date="2020" name="Microb. Genom.">
        <title>Genetic diversity of clinical and environmental Mucorales isolates obtained from an investigation of mucormycosis cases among solid organ transplant recipients.</title>
        <authorList>
            <person name="Nguyen M.H."/>
            <person name="Kaul D."/>
            <person name="Muto C."/>
            <person name="Cheng S.J."/>
            <person name="Richter R.A."/>
            <person name="Bruno V.M."/>
            <person name="Liu G."/>
            <person name="Beyhan S."/>
            <person name="Sundermann A.J."/>
            <person name="Mounaud S."/>
            <person name="Pasculle A.W."/>
            <person name="Nierman W.C."/>
            <person name="Driscoll E."/>
            <person name="Cumbie R."/>
            <person name="Clancy C.J."/>
            <person name="Dupont C.L."/>
        </authorList>
    </citation>
    <scope>NUCLEOTIDE SEQUENCE</scope>
    <source>
        <strain evidence="1">GL11</strain>
    </source>
</reference>
<dbReference type="Proteomes" id="UP000716291">
    <property type="component" value="Unassembled WGS sequence"/>
</dbReference>
<dbReference type="AlphaFoldDB" id="A0A9P6WS87"/>
<organism evidence="1 2">
    <name type="scientific">Rhizopus oryzae</name>
    <name type="common">Mucormycosis agent</name>
    <name type="synonym">Rhizopus arrhizus var. delemar</name>
    <dbReference type="NCBI Taxonomy" id="64495"/>
    <lineage>
        <taxon>Eukaryota</taxon>
        <taxon>Fungi</taxon>
        <taxon>Fungi incertae sedis</taxon>
        <taxon>Mucoromycota</taxon>
        <taxon>Mucoromycotina</taxon>
        <taxon>Mucoromycetes</taxon>
        <taxon>Mucorales</taxon>
        <taxon>Mucorineae</taxon>
        <taxon>Rhizopodaceae</taxon>
        <taxon>Rhizopus</taxon>
    </lineage>
</organism>
<evidence type="ECO:0008006" key="3">
    <source>
        <dbReference type="Google" id="ProtNLM"/>
    </source>
</evidence>
<comment type="caution">
    <text evidence="1">The sequence shown here is derived from an EMBL/GenBank/DDBJ whole genome shotgun (WGS) entry which is preliminary data.</text>
</comment>
<name>A0A9P6WS87_RHIOR</name>
<accession>A0A9P6WS87</accession>
<evidence type="ECO:0000313" key="2">
    <source>
        <dbReference type="Proteomes" id="UP000716291"/>
    </source>
</evidence>
<dbReference type="Gene3D" id="3.90.1150.10">
    <property type="entry name" value="Aspartate Aminotransferase, domain 1"/>
    <property type="match status" value="1"/>
</dbReference>
<dbReference type="InterPro" id="IPR015422">
    <property type="entry name" value="PyrdxlP-dep_Trfase_small"/>
</dbReference>
<gene>
    <name evidence="1" type="ORF">G6F64_015368</name>
</gene>
<dbReference type="EMBL" id="JAANQT010013124">
    <property type="protein sequence ID" value="KAG1273357.1"/>
    <property type="molecule type" value="Genomic_DNA"/>
</dbReference>
<dbReference type="InterPro" id="IPR015424">
    <property type="entry name" value="PyrdxlP-dep_Trfase"/>
</dbReference>
<proteinExistence type="predicted"/>